<sequence length="273" mass="29706">MTNNVTEEVEQVEHATNQPTQPGVVTTDPLTWSNWMKIGIALNICANAFLNNVCAAGLVPILGPVSAELGIPITTTSYLVSYNVLGGFASGASETFAPIIIADIWYEHDLATALGFFALFTFASARLGQAALGYVTEDVGWRWAFWVIFIACGLNLFTVFLWLPGTTFQRGLSVGTTAGDLEWSEKQRKEPVSTSLGAAHSSIYVQGSSPEPFTSMRPNLWFIRHPQVDYSANWFLCAVWPFSFVLAPTVLWASVAYGVAAGGFTSYSWPRLG</sequence>
<evidence type="ECO:0000256" key="5">
    <source>
        <dbReference type="ARBA" id="ARBA00023180"/>
    </source>
</evidence>
<feature type="region of interest" description="Disordered" evidence="6">
    <location>
        <begin position="1"/>
        <end position="23"/>
    </location>
</feature>
<comment type="subcellular location">
    <subcellularLocation>
        <location evidence="1">Membrane</location>
        <topology evidence="1">Multi-pass membrane protein</topology>
    </subcellularLocation>
</comment>
<evidence type="ECO:0000256" key="2">
    <source>
        <dbReference type="ARBA" id="ARBA00022692"/>
    </source>
</evidence>
<evidence type="ECO:0000256" key="1">
    <source>
        <dbReference type="ARBA" id="ARBA00004141"/>
    </source>
</evidence>
<dbReference type="PANTHER" id="PTHR23502:SF34">
    <property type="entry name" value="PROTEIN HOL1"/>
    <property type="match status" value="1"/>
</dbReference>
<gene>
    <name evidence="8" type="ORF">FAGAP_4110</name>
</gene>
<dbReference type="GO" id="GO:0022857">
    <property type="term" value="F:transmembrane transporter activity"/>
    <property type="evidence" value="ECO:0007669"/>
    <property type="project" value="InterPro"/>
</dbReference>
<dbReference type="EMBL" id="LUFC02000242">
    <property type="protein sequence ID" value="KAF4499704.1"/>
    <property type="molecule type" value="Genomic_DNA"/>
</dbReference>
<dbReference type="GO" id="GO:0005886">
    <property type="term" value="C:plasma membrane"/>
    <property type="evidence" value="ECO:0007669"/>
    <property type="project" value="TreeGrafter"/>
</dbReference>
<proteinExistence type="predicted"/>
<evidence type="ECO:0000256" key="7">
    <source>
        <dbReference type="SAM" id="Phobius"/>
    </source>
</evidence>
<dbReference type="SUPFAM" id="SSF103473">
    <property type="entry name" value="MFS general substrate transporter"/>
    <property type="match status" value="1"/>
</dbReference>
<comment type="caution">
    <text evidence="8">The sequence shown here is derived from an EMBL/GenBank/DDBJ whole genome shotgun (WGS) entry which is preliminary data.</text>
</comment>
<evidence type="ECO:0000256" key="4">
    <source>
        <dbReference type="ARBA" id="ARBA00023136"/>
    </source>
</evidence>
<feature type="transmembrane region" description="Helical" evidence="7">
    <location>
        <begin position="143"/>
        <end position="163"/>
    </location>
</feature>
<keyword evidence="3 7" id="KW-1133">Transmembrane helix</keyword>
<feature type="transmembrane region" description="Helical" evidence="7">
    <location>
        <begin position="234"/>
        <end position="260"/>
    </location>
</feature>
<dbReference type="AlphaFoldDB" id="A0A9P5BDS6"/>
<keyword evidence="2 7" id="KW-0812">Transmembrane</keyword>
<feature type="compositionally biased region" description="Polar residues" evidence="6">
    <location>
        <begin position="14"/>
        <end position="23"/>
    </location>
</feature>
<dbReference type="InterPro" id="IPR036259">
    <property type="entry name" value="MFS_trans_sf"/>
</dbReference>
<evidence type="ECO:0000256" key="6">
    <source>
        <dbReference type="SAM" id="MobiDB-lite"/>
    </source>
</evidence>
<dbReference type="OrthoDB" id="5215911at2759"/>
<dbReference type="PANTHER" id="PTHR23502">
    <property type="entry name" value="MAJOR FACILITATOR SUPERFAMILY"/>
    <property type="match status" value="1"/>
</dbReference>
<organism evidence="8 9">
    <name type="scientific">Fusarium agapanthi</name>
    <dbReference type="NCBI Taxonomy" id="1803897"/>
    <lineage>
        <taxon>Eukaryota</taxon>
        <taxon>Fungi</taxon>
        <taxon>Dikarya</taxon>
        <taxon>Ascomycota</taxon>
        <taxon>Pezizomycotina</taxon>
        <taxon>Sordariomycetes</taxon>
        <taxon>Hypocreomycetidae</taxon>
        <taxon>Hypocreales</taxon>
        <taxon>Nectriaceae</taxon>
        <taxon>Fusarium</taxon>
        <taxon>Fusarium fujikuroi species complex</taxon>
    </lineage>
</organism>
<dbReference type="Pfam" id="PF07690">
    <property type="entry name" value="MFS_1"/>
    <property type="match status" value="1"/>
</dbReference>
<dbReference type="InterPro" id="IPR011701">
    <property type="entry name" value="MFS"/>
</dbReference>
<evidence type="ECO:0000256" key="3">
    <source>
        <dbReference type="ARBA" id="ARBA00022989"/>
    </source>
</evidence>
<reference evidence="8" key="1">
    <citation type="submission" date="2020-01" db="EMBL/GenBank/DDBJ databases">
        <title>Identification and distribution of gene clusters putatively required for synthesis of sphingolipid metabolism inhibitors in phylogenetically diverse species of the filamentous fungus Fusarium.</title>
        <authorList>
            <person name="Kim H.-S."/>
            <person name="Busman M."/>
            <person name="Brown D.W."/>
            <person name="Divon H."/>
            <person name="Uhlig S."/>
            <person name="Proctor R.H."/>
        </authorList>
    </citation>
    <scope>NUCLEOTIDE SEQUENCE</scope>
    <source>
        <strain evidence="8">NRRL 31653</strain>
    </source>
</reference>
<evidence type="ECO:0000313" key="9">
    <source>
        <dbReference type="Proteomes" id="UP000737391"/>
    </source>
</evidence>
<accession>A0A9P5BDS6</accession>
<name>A0A9P5BDS6_9HYPO</name>
<keyword evidence="9" id="KW-1185">Reference proteome</keyword>
<feature type="transmembrane region" description="Helical" evidence="7">
    <location>
        <begin position="110"/>
        <end position="131"/>
    </location>
</feature>
<dbReference type="Gene3D" id="1.20.1250.20">
    <property type="entry name" value="MFS general substrate transporter like domains"/>
    <property type="match status" value="1"/>
</dbReference>
<keyword evidence="5" id="KW-0325">Glycoprotein</keyword>
<dbReference type="Proteomes" id="UP000737391">
    <property type="component" value="Unassembled WGS sequence"/>
</dbReference>
<protein>
    <submittedName>
        <fullName evidence="8">Ion transporter</fullName>
    </submittedName>
</protein>
<evidence type="ECO:0000313" key="8">
    <source>
        <dbReference type="EMBL" id="KAF4499704.1"/>
    </source>
</evidence>
<keyword evidence="4 7" id="KW-0472">Membrane</keyword>